<dbReference type="InterPro" id="IPR024746">
    <property type="entry name" value="Glyco_hydro_100"/>
</dbReference>
<dbReference type="PANTHER" id="PTHR34987:SF6">
    <property type="entry name" value="ALPHA-L-RHAMNOSIDASE SIX-HAIRPIN GLYCOSIDASE DOMAIN-CONTAINING PROTEIN"/>
    <property type="match status" value="1"/>
</dbReference>
<dbReference type="Gene3D" id="1.50.10.10">
    <property type="match status" value="1"/>
</dbReference>
<evidence type="ECO:0000256" key="2">
    <source>
        <dbReference type="ARBA" id="ARBA00007671"/>
    </source>
</evidence>
<dbReference type="GO" id="GO:0033926">
    <property type="term" value="F:endo-alpha-N-acetylgalactosaminidase activity"/>
    <property type="evidence" value="ECO:0007669"/>
    <property type="project" value="InterPro"/>
</dbReference>
<gene>
    <name evidence="8" type="ORF">Pla8534_32320</name>
</gene>
<accession>A0A518DUA7</accession>
<dbReference type="PANTHER" id="PTHR34987">
    <property type="entry name" value="C, PUTATIVE (AFU_ORTHOLOGUE AFUA_3G02880)-RELATED"/>
    <property type="match status" value="1"/>
</dbReference>
<evidence type="ECO:0000313" key="8">
    <source>
        <dbReference type="EMBL" id="QDU95417.1"/>
    </source>
</evidence>
<dbReference type="InterPro" id="IPR008928">
    <property type="entry name" value="6-hairpin_glycosidase_sf"/>
</dbReference>
<reference evidence="8 9" key="1">
    <citation type="submission" date="2019-02" db="EMBL/GenBank/DDBJ databases">
        <title>Deep-cultivation of Planctomycetes and their phenomic and genomic characterization uncovers novel biology.</title>
        <authorList>
            <person name="Wiegand S."/>
            <person name="Jogler M."/>
            <person name="Boedeker C."/>
            <person name="Pinto D."/>
            <person name="Vollmers J."/>
            <person name="Rivas-Marin E."/>
            <person name="Kohn T."/>
            <person name="Peeters S.H."/>
            <person name="Heuer A."/>
            <person name="Rast P."/>
            <person name="Oberbeckmann S."/>
            <person name="Bunk B."/>
            <person name="Jeske O."/>
            <person name="Meyerdierks A."/>
            <person name="Storesund J.E."/>
            <person name="Kallscheuer N."/>
            <person name="Luecker S."/>
            <person name="Lage O.M."/>
            <person name="Pohl T."/>
            <person name="Merkel B.J."/>
            <person name="Hornburger P."/>
            <person name="Mueller R.-W."/>
            <person name="Bruemmer F."/>
            <person name="Labrenz M."/>
            <person name="Spormann A.M."/>
            <person name="Op den Camp H."/>
            <person name="Overmann J."/>
            <person name="Amann R."/>
            <person name="Jetten M.S.M."/>
            <person name="Mascher T."/>
            <person name="Medema M.H."/>
            <person name="Devos D.P."/>
            <person name="Kaster A.-K."/>
            <person name="Ovreas L."/>
            <person name="Rohde M."/>
            <person name="Galperin M.Y."/>
            <person name="Jogler C."/>
        </authorList>
    </citation>
    <scope>NUCLEOTIDE SEQUENCE [LARGE SCALE GENOMIC DNA]</scope>
    <source>
        <strain evidence="8 9">Pla85_3_4</strain>
    </source>
</reference>
<dbReference type="InterPro" id="IPR035396">
    <property type="entry name" value="Bac_rhamnosid6H"/>
</dbReference>
<evidence type="ECO:0000256" key="4">
    <source>
        <dbReference type="ARBA" id="ARBA00022801"/>
    </source>
</evidence>
<keyword evidence="6" id="KW-0326">Glycosidase</keyword>
<evidence type="ECO:0000256" key="6">
    <source>
        <dbReference type="ARBA" id="ARBA00023295"/>
    </source>
</evidence>
<evidence type="ECO:0000259" key="7">
    <source>
        <dbReference type="Pfam" id="PF17389"/>
    </source>
</evidence>
<dbReference type="KEGG" id="lcre:Pla8534_32320"/>
<sequence length="433" mass="49072">MPKPNLFDPHEYRELTFEDQALLHRGYHKAIEALRRNITPMGFSACSLADNSVSGTDVNYRSVWARDGAKTVIWTLDLDDEDIRACQAQTLRTILGHQAPAGQLPAHVLIDTDEPEYGGVGGITAIDGALWILIAVWRYSTHTGDYSILDEHADVIHRAIQWLGSLDSNNCGLLEIPEAGDWTDLYARSYHVLYDEVLWHRCLICYSQILGRQGNTEQQADYAKWAEHVGSTILKKFWPSTAVDHTGVGPSFAEVQYKLGDSRYLVAQISPFGYSWRCDVYGNLLAYLTNLVSDERAKLTFQFLWGIGVNEPGPVKNTYPPIHAGDPEWRDYFTVNLLNLPNHYHNGGIWPFIGGLWVRYINKLGHRELARRELVKLAQLCSHGSNFEWEFNEWHHGVTGRPMGKAFQAWSAASFIKACHALHLDPESMEHQE</sequence>
<dbReference type="EC" id="3.2.1.26" evidence="3"/>
<keyword evidence="4" id="KW-0378">Hydrolase</keyword>
<dbReference type="Proteomes" id="UP000317648">
    <property type="component" value="Chromosome"/>
</dbReference>
<dbReference type="GO" id="GO:0005975">
    <property type="term" value="P:carbohydrate metabolic process"/>
    <property type="evidence" value="ECO:0007669"/>
    <property type="project" value="InterPro"/>
</dbReference>
<evidence type="ECO:0000313" key="9">
    <source>
        <dbReference type="Proteomes" id="UP000317648"/>
    </source>
</evidence>
<feature type="domain" description="Alpha-L-rhamnosidase six-hairpin glycosidase" evidence="7">
    <location>
        <begin position="82"/>
        <end position="242"/>
    </location>
</feature>
<evidence type="ECO:0000256" key="5">
    <source>
        <dbReference type="ARBA" id="ARBA00023277"/>
    </source>
</evidence>
<name>A0A518DUA7_9BACT</name>
<dbReference type="SUPFAM" id="SSF48208">
    <property type="entry name" value="Six-hairpin glycosidases"/>
    <property type="match status" value="1"/>
</dbReference>
<dbReference type="RefSeq" id="WP_197443325.1">
    <property type="nucleotide sequence ID" value="NZ_CP036433.1"/>
</dbReference>
<dbReference type="AlphaFoldDB" id="A0A518DUA7"/>
<dbReference type="GO" id="GO:0004564">
    <property type="term" value="F:beta-fructofuranosidase activity"/>
    <property type="evidence" value="ECO:0007669"/>
    <property type="project" value="UniProtKB-EC"/>
</dbReference>
<comment type="catalytic activity">
    <reaction evidence="1">
        <text>Hydrolysis of terminal non-reducing beta-D-fructofuranoside residues in beta-D-fructofuranosides.</text>
        <dbReference type="EC" id="3.2.1.26"/>
    </reaction>
</comment>
<dbReference type="Pfam" id="PF17389">
    <property type="entry name" value="Bac_rhamnosid6H"/>
    <property type="match status" value="1"/>
</dbReference>
<dbReference type="EMBL" id="CP036433">
    <property type="protein sequence ID" value="QDU95417.1"/>
    <property type="molecule type" value="Genomic_DNA"/>
</dbReference>
<keyword evidence="9" id="KW-1185">Reference proteome</keyword>
<evidence type="ECO:0000256" key="1">
    <source>
        <dbReference type="ARBA" id="ARBA00000094"/>
    </source>
</evidence>
<keyword evidence="5" id="KW-0119">Carbohydrate metabolism</keyword>
<organism evidence="8 9">
    <name type="scientific">Lignipirellula cremea</name>
    <dbReference type="NCBI Taxonomy" id="2528010"/>
    <lineage>
        <taxon>Bacteria</taxon>
        <taxon>Pseudomonadati</taxon>
        <taxon>Planctomycetota</taxon>
        <taxon>Planctomycetia</taxon>
        <taxon>Pirellulales</taxon>
        <taxon>Pirellulaceae</taxon>
        <taxon>Lignipirellula</taxon>
    </lineage>
</organism>
<evidence type="ECO:0000256" key="3">
    <source>
        <dbReference type="ARBA" id="ARBA00012758"/>
    </source>
</evidence>
<dbReference type="Pfam" id="PF12899">
    <property type="entry name" value="Glyco_hydro_100"/>
    <property type="match status" value="1"/>
</dbReference>
<comment type="similarity">
    <text evidence="2">Belongs to the glycosyl hydrolase 100 family.</text>
</comment>
<protein>
    <recommendedName>
        <fullName evidence="3">beta-fructofuranosidase</fullName>
        <ecNumber evidence="3">3.2.1.26</ecNumber>
    </recommendedName>
</protein>
<proteinExistence type="inferred from homology"/>
<dbReference type="InterPro" id="IPR012341">
    <property type="entry name" value="6hp_glycosidase-like_sf"/>
</dbReference>